<keyword evidence="1" id="KW-0472">Membrane</keyword>
<proteinExistence type="predicted"/>
<evidence type="ECO:0000313" key="2">
    <source>
        <dbReference type="EMBL" id="WIM97849.1"/>
    </source>
</evidence>
<evidence type="ECO:0000313" key="3">
    <source>
        <dbReference type="Proteomes" id="UP001240150"/>
    </source>
</evidence>
<accession>A0ABY8WJ01</accession>
<feature type="transmembrane region" description="Helical" evidence="1">
    <location>
        <begin position="21"/>
        <end position="41"/>
    </location>
</feature>
<keyword evidence="1" id="KW-1133">Transmembrane helix</keyword>
<gene>
    <name evidence="2" type="ORF">ACTOB_001403</name>
</gene>
<dbReference type="EMBL" id="CP126980">
    <property type="protein sequence ID" value="WIM97849.1"/>
    <property type="molecule type" value="Genomic_DNA"/>
</dbReference>
<name>A0ABY8WJ01_9ACTN</name>
<sequence length="185" mass="20328">MTTLQSSSATAAPNRSSAWDFRTAVIAFLTAVVTLISTMASQSWWSGKIDKVLGNEPRIDISNPLPGPVPHEIMLAGKVHNPPKDKILWFVTQAIDDGNVYHPSDRPCAPADDGDFRCPYWVGDAKGSSGAVKHFRIIAVMADDATQYAFSQYNIEAAKSKKYPGMRDLPESKQEIGHVDVQRVR</sequence>
<dbReference type="Proteomes" id="UP001240150">
    <property type="component" value="Chromosome"/>
</dbReference>
<keyword evidence="1" id="KW-0812">Transmembrane</keyword>
<organism evidence="2 3">
    <name type="scientific">Actinoplanes oblitus</name>
    <dbReference type="NCBI Taxonomy" id="3040509"/>
    <lineage>
        <taxon>Bacteria</taxon>
        <taxon>Bacillati</taxon>
        <taxon>Actinomycetota</taxon>
        <taxon>Actinomycetes</taxon>
        <taxon>Micromonosporales</taxon>
        <taxon>Micromonosporaceae</taxon>
        <taxon>Actinoplanes</taxon>
    </lineage>
</organism>
<protein>
    <submittedName>
        <fullName evidence="2">Uncharacterized protein</fullName>
    </submittedName>
</protein>
<reference evidence="2 3" key="1">
    <citation type="submission" date="2023-06" db="EMBL/GenBank/DDBJ databases">
        <authorList>
            <person name="Yushchuk O."/>
            <person name="Binda E."/>
            <person name="Ruckert-Reed C."/>
            <person name="Fedorenko V."/>
            <person name="Kalinowski J."/>
            <person name="Marinelli F."/>
        </authorList>
    </citation>
    <scope>NUCLEOTIDE SEQUENCE [LARGE SCALE GENOMIC DNA]</scope>
    <source>
        <strain evidence="2 3">NRRL 3884</strain>
    </source>
</reference>
<dbReference type="RefSeq" id="WP_284919243.1">
    <property type="nucleotide sequence ID" value="NZ_CP126980.1"/>
</dbReference>
<evidence type="ECO:0000256" key="1">
    <source>
        <dbReference type="SAM" id="Phobius"/>
    </source>
</evidence>
<keyword evidence="3" id="KW-1185">Reference proteome</keyword>